<comment type="caution">
    <text evidence="7">The sequence shown here is derived from an EMBL/GenBank/DDBJ whole genome shotgun (WGS) entry which is preliminary data.</text>
</comment>
<evidence type="ECO:0000256" key="1">
    <source>
        <dbReference type="ARBA" id="ARBA00008777"/>
    </source>
</evidence>
<keyword evidence="8" id="KW-1185">Reference proteome</keyword>
<dbReference type="PANTHER" id="PTHR14413">
    <property type="entry name" value="RIBOSOMAL PROTEIN L17"/>
    <property type="match status" value="1"/>
</dbReference>
<dbReference type="Pfam" id="PF01196">
    <property type="entry name" value="Ribosomal_L17"/>
    <property type="match status" value="1"/>
</dbReference>
<dbReference type="InterPro" id="IPR047859">
    <property type="entry name" value="Ribosomal_bL17_CS"/>
</dbReference>
<evidence type="ECO:0000313" key="7">
    <source>
        <dbReference type="EMBL" id="MCO8275722.1"/>
    </source>
</evidence>
<comment type="subunit">
    <text evidence="4">Part of the 50S ribosomal subunit. Contacts protein L32.</text>
</comment>
<feature type="region of interest" description="Disordered" evidence="6">
    <location>
        <begin position="132"/>
        <end position="199"/>
    </location>
</feature>
<name>A0ABT1DY54_9ACTN</name>
<keyword evidence="3 4" id="KW-0687">Ribonucleoprotein</keyword>
<evidence type="ECO:0000256" key="4">
    <source>
        <dbReference type="HAMAP-Rule" id="MF_01368"/>
    </source>
</evidence>
<evidence type="ECO:0000256" key="5">
    <source>
        <dbReference type="RuleBase" id="RU000660"/>
    </source>
</evidence>
<dbReference type="GO" id="GO:0005840">
    <property type="term" value="C:ribosome"/>
    <property type="evidence" value="ECO:0007669"/>
    <property type="project" value="UniProtKB-KW"/>
</dbReference>
<organism evidence="7 8">
    <name type="scientific">Paractinoplanes aksuensis</name>
    <dbReference type="NCBI Taxonomy" id="2939490"/>
    <lineage>
        <taxon>Bacteria</taxon>
        <taxon>Bacillati</taxon>
        <taxon>Actinomycetota</taxon>
        <taxon>Actinomycetes</taxon>
        <taxon>Micromonosporales</taxon>
        <taxon>Micromonosporaceae</taxon>
        <taxon>Paractinoplanes</taxon>
    </lineage>
</organism>
<comment type="similarity">
    <text evidence="1 4 5">Belongs to the bacterial ribosomal protein bL17 family.</text>
</comment>
<dbReference type="SUPFAM" id="SSF64263">
    <property type="entry name" value="Prokaryotic ribosomal protein L17"/>
    <property type="match status" value="1"/>
</dbReference>
<dbReference type="PROSITE" id="PS01167">
    <property type="entry name" value="RIBOSOMAL_L17"/>
    <property type="match status" value="1"/>
</dbReference>
<dbReference type="EMBL" id="JAMYJR010000039">
    <property type="protein sequence ID" value="MCO8275722.1"/>
    <property type="molecule type" value="Genomic_DNA"/>
</dbReference>
<feature type="compositionally biased region" description="Polar residues" evidence="6">
    <location>
        <begin position="153"/>
        <end position="168"/>
    </location>
</feature>
<feature type="compositionally biased region" description="Basic and acidic residues" evidence="6">
    <location>
        <begin position="181"/>
        <end position="199"/>
    </location>
</feature>
<evidence type="ECO:0000256" key="3">
    <source>
        <dbReference type="ARBA" id="ARBA00023274"/>
    </source>
</evidence>
<proteinExistence type="inferred from homology"/>
<evidence type="ECO:0000256" key="2">
    <source>
        <dbReference type="ARBA" id="ARBA00022980"/>
    </source>
</evidence>
<reference evidence="7 8" key="1">
    <citation type="submission" date="2022-06" db="EMBL/GenBank/DDBJ databases">
        <title>New Species of the Genus Actinoplanes, ActinopZanes ferrugineus.</title>
        <authorList>
            <person name="Ding P."/>
        </authorList>
    </citation>
    <scope>NUCLEOTIDE SEQUENCE [LARGE SCALE GENOMIC DNA]</scope>
    <source>
        <strain evidence="7 8">TRM88003</strain>
    </source>
</reference>
<dbReference type="NCBIfam" id="TIGR00059">
    <property type="entry name" value="L17"/>
    <property type="match status" value="1"/>
</dbReference>
<dbReference type="InterPro" id="IPR000456">
    <property type="entry name" value="Ribosomal_bL17"/>
</dbReference>
<dbReference type="Proteomes" id="UP001523369">
    <property type="component" value="Unassembled WGS sequence"/>
</dbReference>
<sequence length="199" mass="21118">MPTPTKGARLGGSPAHEKLILANLATELFRHGKIKTTEAKARRLRPLAEQLITKAKRGDLHNRRRVLATVKDKDVVYALFEQIAPRYGNRPGGYTRITKTGPRKGDAAPMAVIELVEELQVAATTAPAKKAARKATAQQDKVEALAREDEAPASTSTSTAVGTEATTDQDAEPPVNASGDKGAEGPGDKAEGEDTDAKS</sequence>
<dbReference type="HAMAP" id="MF_01368">
    <property type="entry name" value="Ribosomal_bL17"/>
    <property type="match status" value="1"/>
</dbReference>
<feature type="compositionally biased region" description="Basic and acidic residues" evidence="6">
    <location>
        <begin position="140"/>
        <end position="150"/>
    </location>
</feature>
<evidence type="ECO:0000256" key="6">
    <source>
        <dbReference type="SAM" id="MobiDB-lite"/>
    </source>
</evidence>
<keyword evidence="2 4" id="KW-0689">Ribosomal protein</keyword>
<dbReference type="PANTHER" id="PTHR14413:SF16">
    <property type="entry name" value="LARGE RIBOSOMAL SUBUNIT PROTEIN BL17M"/>
    <property type="match status" value="1"/>
</dbReference>
<accession>A0ABT1DY54</accession>
<dbReference type="InterPro" id="IPR036373">
    <property type="entry name" value="Ribosomal_bL17_sf"/>
</dbReference>
<dbReference type="Gene3D" id="3.90.1030.10">
    <property type="entry name" value="Ribosomal protein L17"/>
    <property type="match status" value="1"/>
</dbReference>
<evidence type="ECO:0000313" key="8">
    <source>
        <dbReference type="Proteomes" id="UP001523369"/>
    </source>
</evidence>
<gene>
    <name evidence="4 7" type="primary">rplQ</name>
    <name evidence="7" type="ORF">M1L60_34595</name>
</gene>
<protein>
    <recommendedName>
        <fullName evidence="4">Large ribosomal subunit protein bL17</fullName>
    </recommendedName>
</protein>
<dbReference type="RefSeq" id="WP_253241758.1">
    <property type="nucleotide sequence ID" value="NZ_JAMYJR010000039.1"/>
</dbReference>